<comment type="caution">
    <text evidence="1">The sequence shown here is derived from an EMBL/GenBank/DDBJ whole genome shotgun (WGS) entry which is preliminary data.</text>
</comment>
<organism evidence="1 2">
    <name type="scientific">Bailinhaonella thermotolerans</name>
    <dbReference type="NCBI Taxonomy" id="1070861"/>
    <lineage>
        <taxon>Bacteria</taxon>
        <taxon>Bacillati</taxon>
        <taxon>Actinomycetota</taxon>
        <taxon>Actinomycetes</taxon>
        <taxon>Streptosporangiales</taxon>
        <taxon>Streptosporangiaceae</taxon>
        <taxon>Bailinhaonella</taxon>
    </lineage>
</organism>
<gene>
    <name evidence="1" type="ORF">D5H75_17310</name>
</gene>
<protein>
    <submittedName>
        <fullName evidence="1">Uncharacterized protein</fullName>
    </submittedName>
</protein>
<evidence type="ECO:0000313" key="2">
    <source>
        <dbReference type="Proteomes" id="UP000265768"/>
    </source>
</evidence>
<dbReference type="AlphaFoldDB" id="A0A3A4BD87"/>
<dbReference type="RefSeq" id="WP_119927486.1">
    <property type="nucleotide sequence ID" value="NZ_QZEY01000005.1"/>
</dbReference>
<keyword evidence="2" id="KW-1185">Reference proteome</keyword>
<dbReference type="OrthoDB" id="4448214at2"/>
<sequence length="295" mass="32374">MAIDWSRAEILDLAREFLLGEGAVTDGYTGVDVAAEGDRLVVTFRWRRDPNTYAIEEAFPTEPRSPWTGMRVNSAREWVGDVWSRMREELKTGLVCRSTRSVRDGHVLLNYRGVPRVTPAGYYIDAVPLDRLARCPSPPHDTEDVDGDGEVRHYVVLSAESLERIPLAPSETGTWPAAAGMDVAVPRRRLAEGTLACWLQAYVDNADGEPVAGHVVMSWEDEGRTVARLDLAHIQPGVPSEVRAALVHFALCVVIEEGALRVVTALDFSALRELGFRPGEGAGLALHTRLAPSAR</sequence>
<reference evidence="1 2" key="1">
    <citation type="submission" date="2018-09" db="EMBL/GenBank/DDBJ databases">
        <title>YIM 75507 draft genome.</title>
        <authorList>
            <person name="Tang S."/>
            <person name="Feng Y."/>
        </authorList>
    </citation>
    <scope>NUCLEOTIDE SEQUENCE [LARGE SCALE GENOMIC DNA]</scope>
    <source>
        <strain evidence="1 2">YIM 75507</strain>
    </source>
</reference>
<accession>A0A3A4BD87</accession>
<name>A0A3A4BD87_9ACTN</name>
<dbReference type="Proteomes" id="UP000265768">
    <property type="component" value="Unassembled WGS sequence"/>
</dbReference>
<evidence type="ECO:0000313" key="1">
    <source>
        <dbReference type="EMBL" id="RJL32168.1"/>
    </source>
</evidence>
<proteinExistence type="predicted"/>
<dbReference type="EMBL" id="QZEY01000005">
    <property type="protein sequence ID" value="RJL32168.1"/>
    <property type="molecule type" value="Genomic_DNA"/>
</dbReference>